<evidence type="ECO:0000313" key="3">
    <source>
        <dbReference type="Proteomes" id="UP001476798"/>
    </source>
</evidence>
<proteinExistence type="predicted"/>
<keyword evidence="1" id="KW-1133">Transmembrane helix</keyword>
<reference evidence="2 3" key="1">
    <citation type="submission" date="2021-06" db="EMBL/GenBank/DDBJ databases">
        <authorList>
            <person name="Palmer J.M."/>
        </authorList>
    </citation>
    <scope>NUCLEOTIDE SEQUENCE [LARGE SCALE GENOMIC DNA]</scope>
    <source>
        <strain evidence="2 3">GA_2019</strain>
        <tissue evidence="2">Muscle</tissue>
    </source>
</reference>
<gene>
    <name evidence="2" type="ORF">GOODEAATRI_004083</name>
</gene>
<accession>A0ABV0P1A5</accession>
<feature type="transmembrane region" description="Helical" evidence="1">
    <location>
        <begin position="20"/>
        <end position="45"/>
    </location>
</feature>
<keyword evidence="1" id="KW-0472">Membrane</keyword>
<name>A0ABV0P1A5_9TELE</name>
<evidence type="ECO:0000256" key="1">
    <source>
        <dbReference type="SAM" id="Phobius"/>
    </source>
</evidence>
<sequence length="243" mass="26637">GTVYLCSVLLVIKHRLSTYVWLLLGYPPLAVVHSLVCFISWILVFTIPVSKMSAQTLSVILLLPPEDILLSTSSHGKYPLLFLRVCLCLMTTLVKIFDSHLRPPPSSHSCPGVFAPTLFSKAYGNLVCDACTNTTGGNSTSNGSGLFVCHNCHYDLHCLPENLSYLHSDCCICAETRHHGTVVHWSRWRSLLILIVATVLMSACADLTTEHIQPILNQPNISQVGASIWACSDSFPSLLTQPC</sequence>
<protein>
    <submittedName>
        <fullName evidence="2">Uncharacterized protein</fullName>
    </submittedName>
</protein>
<evidence type="ECO:0000313" key="2">
    <source>
        <dbReference type="EMBL" id="MEQ2177489.1"/>
    </source>
</evidence>
<keyword evidence="3" id="KW-1185">Reference proteome</keyword>
<keyword evidence="1" id="KW-0812">Transmembrane</keyword>
<feature type="non-terminal residue" evidence="2">
    <location>
        <position position="1"/>
    </location>
</feature>
<dbReference type="EMBL" id="JAHRIO010060136">
    <property type="protein sequence ID" value="MEQ2177489.1"/>
    <property type="molecule type" value="Genomic_DNA"/>
</dbReference>
<dbReference type="Proteomes" id="UP001476798">
    <property type="component" value="Unassembled WGS sequence"/>
</dbReference>
<comment type="caution">
    <text evidence="2">The sequence shown here is derived from an EMBL/GenBank/DDBJ whole genome shotgun (WGS) entry which is preliminary data.</text>
</comment>
<organism evidence="2 3">
    <name type="scientific">Goodea atripinnis</name>
    <dbReference type="NCBI Taxonomy" id="208336"/>
    <lineage>
        <taxon>Eukaryota</taxon>
        <taxon>Metazoa</taxon>
        <taxon>Chordata</taxon>
        <taxon>Craniata</taxon>
        <taxon>Vertebrata</taxon>
        <taxon>Euteleostomi</taxon>
        <taxon>Actinopterygii</taxon>
        <taxon>Neopterygii</taxon>
        <taxon>Teleostei</taxon>
        <taxon>Neoteleostei</taxon>
        <taxon>Acanthomorphata</taxon>
        <taxon>Ovalentaria</taxon>
        <taxon>Atherinomorphae</taxon>
        <taxon>Cyprinodontiformes</taxon>
        <taxon>Goodeidae</taxon>
        <taxon>Goodea</taxon>
    </lineage>
</organism>